<dbReference type="EMBL" id="CP073041">
    <property type="protein sequence ID" value="UXE61102.1"/>
    <property type="molecule type" value="Genomic_DNA"/>
</dbReference>
<reference evidence="1" key="1">
    <citation type="submission" date="2021-04" db="EMBL/GenBank/DDBJ databases">
        <title>Genome sequence of Woronichinia naegeliana from Washington state freshwater lake bloom.</title>
        <authorList>
            <person name="Dreher T.W."/>
        </authorList>
    </citation>
    <scope>NUCLEOTIDE SEQUENCE</scope>
    <source>
        <strain evidence="1">WA131</strain>
    </source>
</reference>
<dbReference type="AlphaFoldDB" id="A0A977KWB9"/>
<proteinExistence type="predicted"/>
<dbReference type="Proteomes" id="UP001065613">
    <property type="component" value="Chromosome"/>
</dbReference>
<dbReference type="KEGG" id="wna:KA717_37840"/>
<sequence>MNLKSQLQELSKGLQGIMSTVAIEKAIIPVMVSYAKRVKRGHFFVWTSPEQEWIVTTLCHRLDPSLEKRVVYAFTSMQDAKKHEDFDDPGLRVVEVPIVLIFTKLLVSEGLDSIIFFPHRGNVKQGLELEKSQFLELIKDRLRQVEDVTDNYSRIA</sequence>
<gene>
    <name evidence="1" type="ORF">KA717_37840</name>
</gene>
<organism evidence="1">
    <name type="scientific">Woronichinia naegeliana WA131</name>
    <dbReference type="NCBI Taxonomy" id="2824559"/>
    <lineage>
        <taxon>Bacteria</taxon>
        <taxon>Bacillati</taxon>
        <taxon>Cyanobacteriota</taxon>
        <taxon>Cyanophyceae</taxon>
        <taxon>Synechococcales</taxon>
        <taxon>Coelosphaeriaceae</taxon>
        <taxon>Woronichinia</taxon>
    </lineage>
</organism>
<evidence type="ECO:0000313" key="1">
    <source>
        <dbReference type="EMBL" id="UXE61102.1"/>
    </source>
</evidence>
<protein>
    <submittedName>
        <fullName evidence="1">Uncharacterized protein</fullName>
    </submittedName>
</protein>
<name>A0A977KWB9_9CYAN</name>
<accession>A0A977KWB9</accession>